<evidence type="ECO:0000313" key="2">
    <source>
        <dbReference type="EMBL" id="SDY65920.1"/>
    </source>
</evidence>
<dbReference type="RefSeq" id="WP_089891831.1">
    <property type="nucleotide sequence ID" value="NZ_CALJFH010000019.1"/>
</dbReference>
<evidence type="ECO:0000259" key="1">
    <source>
        <dbReference type="PROSITE" id="PS51819"/>
    </source>
</evidence>
<keyword evidence="3" id="KW-1185">Reference proteome</keyword>
<dbReference type="GeneID" id="78125015"/>
<dbReference type="InterPro" id="IPR037523">
    <property type="entry name" value="VOC_core"/>
</dbReference>
<dbReference type="InterPro" id="IPR029068">
    <property type="entry name" value="Glyas_Bleomycin-R_OHBP_Dase"/>
</dbReference>
<evidence type="ECO:0000313" key="3">
    <source>
        <dbReference type="Proteomes" id="UP000199026"/>
    </source>
</evidence>
<sequence>MTVKRITANLNSRSVSEMRGFYEAVFGLKLELDLGWIVTLGTGGDAPVQLSLAVNGGEDMPVPEISIEVENLDEVLAKARAHGCDILYGPEAESWGVRRFMLHDPSDNLVNVMMHV</sequence>
<dbReference type="InterPro" id="IPR004360">
    <property type="entry name" value="Glyas_Fos-R_dOase_dom"/>
</dbReference>
<dbReference type="Proteomes" id="UP000199026">
    <property type="component" value="Unassembled WGS sequence"/>
</dbReference>
<dbReference type="PROSITE" id="PS51819">
    <property type="entry name" value="VOC"/>
    <property type="match status" value="1"/>
</dbReference>
<dbReference type="STRING" id="576131.SAMN05444486_10357"/>
<reference evidence="2 3" key="1">
    <citation type="submission" date="2016-10" db="EMBL/GenBank/DDBJ databases">
        <authorList>
            <person name="de Groot N.N."/>
        </authorList>
    </citation>
    <scope>NUCLEOTIDE SEQUENCE [LARGE SCALE GENOMIC DNA]</scope>
    <source>
        <strain evidence="2 3">DSM 24677</strain>
    </source>
</reference>
<organism evidence="2 3">
    <name type="scientific">Lentibacter algarum</name>
    <dbReference type="NCBI Taxonomy" id="576131"/>
    <lineage>
        <taxon>Bacteria</taxon>
        <taxon>Pseudomonadati</taxon>
        <taxon>Pseudomonadota</taxon>
        <taxon>Alphaproteobacteria</taxon>
        <taxon>Rhodobacterales</taxon>
        <taxon>Roseobacteraceae</taxon>
        <taxon>Lentibacter</taxon>
    </lineage>
</organism>
<feature type="domain" description="VOC" evidence="1">
    <location>
        <begin position="2"/>
        <end position="115"/>
    </location>
</feature>
<protein>
    <recommendedName>
        <fullName evidence="1">VOC domain-containing protein</fullName>
    </recommendedName>
</protein>
<dbReference type="EMBL" id="FNPR01000003">
    <property type="protein sequence ID" value="SDY65920.1"/>
    <property type="molecule type" value="Genomic_DNA"/>
</dbReference>
<proteinExistence type="predicted"/>
<gene>
    <name evidence="2" type="ORF">SAMN05444486_10357</name>
</gene>
<name>A0A1H3LNM3_9RHOB</name>
<dbReference type="AlphaFoldDB" id="A0A1H3LNM3"/>
<accession>A0A1H3LNM3</accession>
<dbReference type="Pfam" id="PF00903">
    <property type="entry name" value="Glyoxalase"/>
    <property type="match status" value="1"/>
</dbReference>
<dbReference type="SUPFAM" id="SSF54593">
    <property type="entry name" value="Glyoxalase/Bleomycin resistance protein/Dihydroxybiphenyl dioxygenase"/>
    <property type="match status" value="1"/>
</dbReference>
<dbReference type="Gene3D" id="3.10.180.10">
    <property type="entry name" value="2,3-Dihydroxybiphenyl 1,2-Dioxygenase, domain 1"/>
    <property type="match status" value="1"/>
</dbReference>
<dbReference type="OrthoDB" id="9798201at2"/>